<protein>
    <submittedName>
        <fullName evidence="1">Uncharacterized protein</fullName>
    </submittedName>
</protein>
<evidence type="ECO:0000313" key="2">
    <source>
        <dbReference type="Proteomes" id="UP000324800"/>
    </source>
</evidence>
<dbReference type="Proteomes" id="UP000324800">
    <property type="component" value="Unassembled WGS sequence"/>
</dbReference>
<dbReference type="AlphaFoldDB" id="A0A5J4WID8"/>
<gene>
    <name evidence="1" type="ORF">EZS28_009995</name>
</gene>
<evidence type="ECO:0000313" key="1">
    <source>
        <dbReference type="EMBL" id="KAA6394476.1"/>
    </source>
</evidence>
<comment type="caution">
    <text evidence="1">The sequence shown here is derived from an EMBL/GenBank/DDBJ whole genome shotgun (WGS) entry which is preliminary data.</text>
</comment>
<reference evidence="1 2" key="1">
    <citation type="submission" date="2019-03" db="EMBL/GenBank/DDBJ databases">
        <title>Single cell metagenomics reveals metabolic interactions within the superorganism composed of flagellate Streblomastix strix and complex community of Bacteroidetes bacteria on its surface.</title>
        <authorList>
            <person name="Treitli S.C."/>
            <person name="Kolisko M."/>
            <person name="Husnik F."/>
            <person name="Keeling P."/>
            <person name="Hampl V."/>
        </authorList>
    </citation>
    <scope>NUCLEOTIDE SEQUENCE [LARGE SCALE GENOMIC DNA]</scope>
    <source>
        <strain evidence="1">ST1C</strain>
    </source>
</reference>
<sequence>LLVVIHVSVAIGALIISYTASLKTIRERQNVILALCQTSKQDAHYHIQQLQNLIEGQQCSIYEAKQEIEKDDADDVVSEVEDEEEIHVLQEDIDRELDMLHVEQDKFKLPLIPLNSSDQGVILPYSTNPISYDPQVLSANKSILMDVAIRDTFYIFEIQKLLLYGSYQYLHTTMHDGREEYIKQSVVTGDSVLDNLNVHRLKGKYKALDQFSEEPNDCFLQDQSQCFEGRIAGTYSSFVGLDNLVDIMIFSAMRFVGSVRRDVEQINNQGQINLTVNTASSQANANPSSLEFGIIYCLAMLDGHDGLINFLEILRDVTQNAENNTVMTEIESNQKERLLFYIEELLRSSGLFFTVEEIILLETNRYLVSQEEQIKIHKNAHIDMLLYLCRFHYRVQQAQKILGPDDIIPGFNNFDFVAETTVLKRWSETVIGQHKCKLLQSLNQLHTEYKDQCDIFFTDLQNYLPPDYANSAVPPSVADFLMDQNSHEDDLEELQLLADISGVSFINTKSQKR</sequence>
<organism evidence="1 2">
    <name type="scientific">Streblomastix strix</name>
    <dbReference type="NCBI Taxonomy" id="222440"/>
    <lineage>
        <taxon>Eukaryota</taxon>
        <taxon>Metamonada</taxon>
        <taxon>Preaxostyla</taxon>
        <taxon>Oxymonadida</taxon>
        <taxon>Streblomastigidae</taxon>
        <taxon>Streblomastix</taxon>
    </lineage>
</organism>
<dbReference type="EMBL" id="SNRW01001936">
    <property type="protein sequence ID" value="KAA6394476.1"/>
    <property type="molecule type" value="Genomic_DNA"/>
</dbReference>
<proteinExistence type="predicted"/>
<name>A0A5J4WID8_9EUKA</name>
<accession>A0A5J4WID8</accession>
<feature type="non-terminal residue" evidence="1">
    <location>
        <position position="1"/>
    </location>
</feature>